<organism evidence="1">
    <name type="scientific">Sulfurovum sp. enrichment culture clone C5</name>
    <dbReference type="NCBI Taxonomy" id="497650"/>
    <lineage>
        <taxon>Bacteria</taxon>
        <taxon>Pseudomonadati</taxon>
        <taxon>Campylobacterota</taxon>
        <taxon>Epsilonproteobacteria</taxon>
        <taxon>Campylobacterales</taxon>
        <taxon>Sulfurovaceae</taxon>
        <taxon>Sulfurovum</taxon>
        <taxon>environmental samples</taxon>
    </lineage>
</organism>
<dbReference type="EMBL" id="FAXN01000038">
    <property type="protein sequence ID" value="CUV65536.1"/>
    <property type="molecule type" value="Genomic_DNA"/>
</dbReference>
<protein>
    <submittedName>
        <fullName evidence="1">Uncharacterized protein</fullName>
    </submittedName>
</protein>
<sequence length="328" mass="38276">MNISDVVNITNGELIGSPKIQSINSATVYPSKVELGDLFFSSIQEDIDSALSNGAYAIIYDDDNIVKNDSEIAWIKVSDVKLASMKLVRYVLLKKEIDIYLLNTHELSFLKMLTVDKRSINILSDDWKKTFEQIVNSNDLLFVGDDEELLTTIKPNIPRLSIEKDYQLISDTLFKCSFKIDGYVYQNYDIVPFHMVHLAKVLHFLDSHHIRFDLEKIKYTKHFVPVFIDNQLRIQSSSKSEKVVIFVDNLKDIHEASEYIYYRLKWIRSIVLTPKKTKVDLEKNPVWFDDIHDVHQKLKTLTYNYAFVYNLDKSILPSLQQEYDLFNQ</sequence>
<evidence type="ECO:0000313" key="1">
    <source>
        <dbReference type="EMBL" id="CUV65536.1"/>
    </source>
</evidence>
<proteinExistence type="predicted"/>
<dbReference type="AlphaFoldDB" id="A0A0S4XMK5"/>
<gene>
    <name evidence="1" type="ORF">BN3087_380052</name>
</gene>
<name>A0A0S4XMK5_9BACT</name>
<reference evidence="1" key="1">
    <citation type="submission" date="2015-11" db="EMBL/GenBank/DDBJ databases">
        <authorList>
            <person name="Zhang Y."/>
            <person name="Guo Z."/>
        </authorList>
    </citation>
    <scope>NUCLEOTIDE SEQUENCE</scope>
    <source>
        <strain evidence="1">BN30871</strain>
    </source>
</reference>
<accession>A0A0S4XMK5</accession>